<dbReference type="PANTHER" id="PTHR16007:SF15">
    <property type="entry name" value="TRANSMEMBRANE PROTEIN 45B"/>
    <property type="match status" value="1"/>
</dbReference>
<gene>
    <name evidence="7" type="ORF">SNE40_011915</name>
</gene>
<feature type="transmembrane region" description="Helical" evidence="6">
    <location>
        <begin position="126"/>
        <end position="144"/>
    </location>
</feature>
<feature type="transmembrane region" description="Helical" evidence="6">
    <location>
        <begin position="164"/>
        <end position="180"/>
    </location>
</feature>
<feature type="transmembrane region" description="Helical" evidence="6">
    <location>
        <begin position="95"/>
        <end position="114"/>
    </location>
</feature>
<comment type="subcellular location">
    <subcellularLocation>
        <location evidence="1">Membrane</location>
        <topology evidence="1">Multi-pass membrane protein</topology>
    </subcellularLocation>
</comment>
<evidence type="ECO:0000256" key="2">
    <source>
        <dbReference type="ARBA" id="ARBA00006948"/>
    </source>
</evidence>
<dbReference type="InterPro" id="IPR006904">
    <property type="entry name" value="DUF716"/>
</dbReference>
<keyword evidence="4 6" id="KW-1133">Transmembrane helix</keyword>
<sequence length="309" mass="36250">MGAFWAHLQAGLMFIVLSLWWTYHGFREHIRCVCQGKEFIPQIYFRSSRCCMRYRRLPPLEICGRILMALIGFLGEFFDDGFGFEDENGDFRKTINMTHCTVYGLFLLQGVVDLISWMRFPVPKDLNYLLFAISFLWFAVAFYLHELHAENKMPLERICHQLQIISLVPTGVALLFEMVYRKGFTTVFIRMLGVMTIGSWFVQMAFILFIHDGRFPGSEPAPQWNQRDMRNVHFAMAAYGAHIAMNIVILLMFYLFLAFVYRRSHGLDFMLFEDNGNTRYKDIKGGKKNVYDEDINLSLLCEDYEEETD</sequence>
<protein>
    <recommendedName>
        <fullName evidence="9">Transmembrane protein 45B</fullName>
    </recommendedName>
</protein>
<name>A0AAN8PMD9_PATCE</name>
<dbReference type="GO" id="GO:0016020">
    <property type="term" value="C:membrane"/>
    <property type="evidence" value="ECO:0007669"/>
    <property type="project" value="UniProtKB-SubCell"/>
</dbReference>
<keyword evidence="3 6" id="KW-0812">Transmembrane</keyword>
<dbReference type="PANTHER" id="PTHR16007">
    <property type="entry name" value="EPIDIDYMAL MEMBRANE PROTEIN E9-RELATED"/>
    <property type="match status" value="1"/>
</dbReference>
<comment type="caution">
    <text evidence="7">The sequence shown here is derived from an EMBL/GenBank/DDBJ whole genome shotgun (WGS) entry which is preliminary data.</text>
</comment>
<evidence type="ECO:0000256" key="6">
    <source>
        <dbReference type="SAM" id="Phobius"/>
    </source>
</evidence>
<feature type="transmembrane region" description="Helical" evidence="6">
    <location>
        <begin position="57"/>
        <end position="75"/>
    </location>
</feature>
<organism evidence="7 8">
    <name type="scientific">Patella caerulea</name>
    <name type="common">Rayed Mediterranean limpet</name>
    <dbReference type="NCBI Taxonomy" id="87958"/>
    <lineage>
        <taxon>Eukaryota</taxon>
        <taxon>Metazoa</taxon>
        <taxon>Spiralia</taxon>
        <taxon>Lophotrochozoa</taxon>
        <taxon>Mollusca</taxon>
        <taxon>Gastropoda</taxon>
        <taxon>Patellogastropoda</taxon>
        <taxon>Patelloidea</taxon>
        <taxon>Patellidae</taxon>
        <taxon>Patella</taxon>
    </lineage>
</organism>
<feature type="transmembrane region" description="Helical" evidence="6">
    <location>
        <begin position="239"/>
        <end position="261"/>
    </location>
</feature>
<keyword evidence="8" id="KW-1185">Reference proteome</keyword>
<evidence type="ECO:0000256" key="3">
    <source>
        <dbReference type="ARBA" id="ARBA00022692"/>
    </source>
</evidence>
<evidence type="ECO:0000313" key="7">
    <source>
        <dbReference type="EMBL" id="KAK6179594.1"/>
    </source>
</evidence>
<accession>A0AAN8PMD9</accession>
<proteinExistence type="inferred from homology"/>
<feature type="transmembrane region" description="Helical" evidence="6">
    <location>
        <begin position="187"/>
        <end position="210"/>
    </location>
</feature>
<dbReference type="InterPro" id="IPR042127">
    <property type="entry name" value="TMEM45"/>
</dbReference>
<reference evidence="7 8" key="1">
    <citation type="submission" date="2024-01" db="EMBL/GenBank/DDBJ databases">
        <title>The genome of the rayed Mediterranean limpet Patella caerulea (Linnaeus, 1758).</title>
        <authorList>
            <person name="Anh-Thu Weber A."/>
            <person name="Halstead-Nussloch G."/>
        </authorList>
    </citation>
    <scope>NUCLEOTIDE SEQUENCE [LARGE SCALE GENOMIC DNA]</scope>
    <source>
        <strain evidence="7">AATW-2023a</strain>
        <tissue evidence="7">Whole specimen</tissue>
    </source>
</reference>
<dbReference type="Pfam" id="PF04819">
    <property type="entry name" value="DUF716"/>
    <property type="match status" value="1"/>
</dbReference>
<evidence type="ECO:0000256" key="4">
    <source>
        <dbReference type="ARBA" id="ARBA00022989"/>
    </source>
</evidence>
<comment type="similarity">
    <text evidence="2">Belongs to the TMEM45 family.</text>
</comment>
<evidence type="ECO:0008006" key="9">
    <source>
        <dbReference type="Google" id="ProtNLM"/>
    </source>
</evidence>
<feature type="transmembrane region" description="Helical" evidence="6">
    <location>
        <begin position="6"/>
        <end position="23"/>
    </location>
</feature>
<dbReference type="AlphaFoldDB" id="A0AAN8PMD9"/>
<evidence type="ECO:0000313" key="8">
    <source>
        <dbReference type="Proteomes" id="UP001347796"/>
    </source>
</evidence>
<dbReference type="Proteomes" id="UP001347796">
    <property type="component" value="Unassembled WGS sequence"/>
</dbReference>
<dbReference type="EMBL" id="JAZGQO010000008">
    <property type="protein sequence ID" value="KAK6179594.1"/>
    <property type="molecule type" value="Genomic_DNA"/>
</dbReference>
<evidence type="ECO:0000256" key="1">
    <source>
        <dbReference type="ARBA" id="ARBA00004141"/>
    </source>
</evidence>
<keyword evidence="5 6" id="KW-0472">Membrane</keyword>
<evidence type="ECO:0000256" key="5">
    <source>
        <dbReference type="ARBA" id="ARBA00023136"/>
    </source>
</evidence>